<proteinExistence type="predicted"/>
<name>A0A9P6GLT6_9PLEO</name>
<dbReference type="PANTHER" id="PTHR22870">
    <property type="entry name" value="REGULATOR OF CHROMOSOME CONDENSATION"/>
    <property type="match status" value="1"/>
</dbReference>
<feature type="repeat" description="RCC1" evidence="2">
    <location>
        <begin position="210"/>
        <end position="263"/>
    </location>
</feature>
<dbReference type="InterPro" id="IPR009091">
    <property type="entry name" value="RCC1/BLIP-II"/>
</dbReference>
<organism evidence="3 4">
    <name type="scientific">Paraphaeosphaeria minitans</name>
    <dbReference type="NCBI Taxonomy" id="565426"/>
    <lineage>
        <taxon>Eukaryota</taxon>
        <taxon>Fungi</taxon>
        <taxon>Dikarya</taxon>
        <taxon>Ascomycota</taxon>
        <taxon>Pezizomycotina</taxon>
        <taxon>Dothideomycetes</taxon>
        <taxon>Pleosporomycetidae</taxon>
        <taxon>Pleosporales</taxon>
        <taxon>Massarineae</taxon>
        <taxon>Didymosphaeriaceae</taxon>
        <taxon>Paraphaeosphaeria</taxon>
    </lineage>
</organism>
<reference evidence="3" key="1">
    <citation type="journal article" date="2020" name="Mol. Plant Microbe Interact.">
        <title>Genome Sequence of the Biocontrol Agent Coniothyrium minitans strain Conio (IMI 134523).</title>
        <authorList>
            <person name="Patel D."/>
            <person name="Shittu T.A."/>
            <person name="Baroncelli R."/>
            <person name="Muthumeenakshi S."/>
            <person name="Osborne T.H."/>
            <person name="Janganan T.K."/>
            <person name="Sreenivasaprasad S."/>
        </authorList>
    </citation>
    <scope>NUCLEOTIDE SEQUENCE</scope>
    <source>
        <strain evidence="3">Conio</strain>
    </source>
</reference>
<protein>
    <recommendedName>
        <fullName evidence="5">Regulator of chromosome condensation 1/beta-lactamase-inhibitor protein II</fullName>
    </recommendedName>
</protein>
<evidence type="ECO:0000256" key="2">
    <source>
        <dbReference type="PROSITE-ProRule" id="PRU00235"/>
    </source>
</evidence>
<comment type="caution">
    <text evidence="3">The sequence shown here is derived from an EMBL/GenBank/DDBJ whole genome shotgun (WGS) entry which is preliminary data.</text>
</comment>
<dbReference type="AlphaFoldDB" id="A0A9P6GLT6"/>
<keyword evidence="4" id="KW-1185">Reference proteome</keyword>
<sequence>MDELYVFGYGYHHQFPKTLRADGQEAEHLHVRSLSTPTCALRAEDMVIAWASWCDLILVVSDTYHYTGTSLLPAQINTITTLPASLTRTPIFFGRPDTSGVLGFILPSRFTLTTLSTPEEIAQGAPPTQTTSFASSPWLILAIHFTASDAAMVQIAQRATQHVTVMELPSLQHVHDFITSPSAAYTTRTASTPAQVVTNTATLTALSPSGTVHTLATDRRFARAAGRDPDFTAETAQPVPFLEHSRIARVAAGGLYTAALAEDGELFLWGQAMAGTLGELRCLAKESDDEYDEYVRMVDLGEGTSVVDVAVGAGHVLVAATRRESGEVWAAGDNRHGALGLGVEREGQAFVDSFVTVEGLRGRRVKQMVCAGMSSYVVVGAGGKKGSEDLSFEAVWKSSTRG</sequence>
<dbReference type="Pfam" id="PF00415">
    <property type="entry name" value="RCC1"/>
    <property type="match status" value="1"/>
</dbReference>
<dbReference type="EMBL" id="WJXW01000003">
    <property type="protein sequence ID" value="KAF9738107.1"/>
    <property type="molecule type" value="Genomic_DNA"/>
</dbReference>
<feature type="repeat" description="RCC1" evidence="2">
    <location>
        <begin position="264"/>
        <end position="322"/>
    </location>
</feature>
<dbReference type="InterPro" id="IPR051210">
    <property type="entry name" value="Ub_ligase/GEF_domain"/>
</dbReference>
<evidence type="ECO:0008006" key="5">
    <source>
        <dbReference type="Google" id="ProtNLM"/>
    </source>
</evidence>
<evidence type="ECO:0000313" key="3">
    <source>
        <dbReference type="EMBL" id="KAF9738107.1"/>
    </source>
</evidence>
<dbReference type="PANTHER" id="PTHR22870:SF408">
    <property type="entry name" value="OS09G0560450 PROTEIN"/>
    <property type="match status" value="1"/>
</dbReference>
<dbReference type="InterPro" id="IPR000408">
    <property type="entry name" value="Reg_chr_condens"/>
</dbReference>
<dbReference type="Gene3D" id="2.130.10.30">
    <property type="entry name" value="Regulator of chromosome condensation 1/beta-lactamase-inhibitor protein II"/>
    <property type="match status" value="1"/>
</dbReference>
<dbReference type="OrthoDB" id="5370059at2759"/>
<dbReference type="SUPFAM" id="SSF50985">
    <property type="entry name" value="RCC1/BLIP-II"/>
    <property type="match status" value="1"/>
</dbReference>
<dbReference type="Proteomes" id="UP000756921">
    <property type="component" value="Unassembled WGS sequence"/>
</dbReference>
<keyword evidence="1" id="KW-0677">Repeat</keyword>
<dbReference type="PROSITE" id="PS50012">
    <property type="entry name" value="RCC1_3"/>
    <property type="match status" value="2"/>
</dbReference>
<gene>
    <name evidence="3" type="ORF">PMIN01_03390</name>
</gene>
<evidence type="ECO:0000313" key="4">
    <source>
        <dbReference type="Proteomes" id="UP000756921"/>
    </source>
</evidence>
<accession>A0A9P6GLT6</accession>
<evidence type="ECO:0000256" key="1">
    <source>
        <dbReference type="ARBA" id="ARBA00022737"/>
    </source>
</evidence>